<keyword evidence="2" id="KW-1185">Reference proteome</keyword>
<sequence>MRATIMPSSIFHSLACAPAAPGRKHLAHNITLARWTELPSKGTAQFKTHSIPGIITGNERAYPTLPRSESSPRVVMMRVLSSRPYRPKQRLVTASYVDKPDFTWEYLEKESKMGCRGEPRWNAQHQTGHCIFIRQVLLQGRHGSDDCLQKDSVFPDTPESEIML</sequence>
<dbReference type="AlphaFoldDB" id="A0AAW0IFR7"/>
<dbReference type="EMBL" id="JBBHLL010000138">
    <property type="protein sequence ID" value="KAK7813233.1"/>
    <property type="molecule type" value="Genomic_DNA"/>
</dbReference>
<comment type="caution">
    <text evidence="1">The sequence shown here is derived from an EMBL/GenBank/DDBJ whole genome shotgun (WGS) entry which is preliminary data.</text>
</comment>
<organism evidence="1 2">
    <name type="scientific">Myodes glareolus</name>
    <name type="common">Bank vole</name>
    <name type="synonym">Clethrionomys glareolus</name>
    <dbReference type="NCBI Taxonomy" id="447135"/>
    <lineage>
        <taxon>Eukaryota</taxon>
        <taxon>Metazoa</taxon>
        <taxon>Chordata</taxon>
        <taxon>Craniata</taxon>
        <taxon>Vertebrata</taxon>
        <taxon>Euteleostomi</taxon>
        <taxon>Mammalia</taxon>
        <taxon>Eutheria</taxon>
        <taxon>Euarchontoglires</taxon>
        <taxon>Glires</taxon>
        <taxon>Rodentia</taxon>
        <taxon>Myomorpha</taxon>
        <taxon>Muroidea</taxon>
        <taxon>Cricetidae</taxon>
        <taxon>Arvicolinae</taxon>
        <taxon>Myodes</taxon>
    </lineage>
</organism>
<evidence type="ECO:0000313" key="1">
    <source>
        <dbReference type="EMBL" id="KAK7813233.1"/>
    </source>
</evidence>
<proteinExistence type="predicted"/>
<protein>
    <submittedName>
        <fullName evidence="1">Uncharacterized protein</fullName>
    </submittedName>
</protein>
<accession>A0AAW0IFR7</accession>
<gene>
    <name evidence="1" type="ORF">U0070_005138</name>
</gene>
<dbReference type="Proteomes" id="UP001488838">
    <property type="component" value="Unassembled WGS sequence"/>
</dbReference>
<evidence type="ECO:0000313" key="2">
    <source>
        <dbReference type="Proteomes" id="UP001488838"/>
    </source>
</evidence>
<reference evidence="1 2" key="1">
    <citation type="journal article" date="2023" name="bioRxiv">
        <title>Conserved and derived expression patterns and positive selection on dental genes reveal complex evolutionary context of ever-growing rodent molars.</title>
        <authorList>
            <person name="Calamari Z.T."/>
            <person name="Song A."/>
            <person name="Cohen E."/>
            <person name="Akter M."/>
            <person name="Roy R.D."/>
            <person name="Hallikas O."/>
            <person name="Christensen M.M."/>
            <person name="Li P."/>
            <person name="Marangoni P."/>
            <person name="Jernvall J."/>
            <person name="Klein O.D."/>
        </authorList>
    </citation>
    <scope>NUCLEOTIDE SEQUENCE [LARGE SCALE GENOMIC DNA]</scope>
    <source>
        <strain evidence="1">V071</strain>
    </source>
</reference>
<name>A0AAW0IFR7_MYOGA</name>